<keyword evidence="2" id="KW-1185">Reference proteome</keyword>
<dbReference type="EMBL" id="BAABKQ010000001">
    <property type="protein sequence ID" value="GAA4820359.1"/>
    <property type="molecule type" value="Genomic_DNA"/>
</dbReference>
<dbReference type="Proteomes" id="UP001500839">
    <property type="component" value="Unassembled WGS sequence"/>
</dbReference>
<sequence length="39" mass="3981">MSTTLSTAFETIKQLVNVIDTASTLSADLGTTAPDAPAQ</sequence>
<organism evidence="1 2">
    <name type="scientific">Tomitella cavernea</name>
    <dbReference type="NCBI Taxonomy" id="1387982"/>
    <lineage>
        <taxon>Bacteria</taxon>
        <taxon>Bacillati</taxon>
        <taxon>Actinomycetota</taxon>
        <taxon>Actinomycetes</taxon>
        <taxon>Mycobacteriales</taxon>
        <taxon>Tomitella</taxon>
    </lineage>
</organism>
<comment type="caution">
    <text evidence="1">The sequence shown here is derived from an EMBL/GenBank/DDBJ whole genome shotgun (WGS) entry which is preliminary data.</text>
</comment>
<accession>A0ABP9D2G0</accession>
<proteinExistence type="predicted"/>
<protein>
    <submittedName>
        <fullName evidence="1">Uncharacterized protein</fullName>
    </submittedName>
</protein>
<evidence type="ECO:0000313" key="1">
    <source>
        <dbReference type="EMBL" id="GAA4820359.1"/>
    </source>
</evidence>
<evidence type="ECO:0000313" key="2">
    <source>
        <dbReference type="Proteomes" id="UP001500839"/>
    </source>
</evidence>
<gene>
    <name evidence="1" type="ORF">GCM10023353_30260</name>
</gene>
<name>A0ABP9D2G0_9ACTN</name>
<reference evidence="2" key="1">
    <citation type="journal article" date="2019" name="Int. J. Syst. Evol. Microbiol.">
        <title>The Global Catalogue of Microorganisms (GCM) 10K type strain sequencing project: providing services to taxonomists for standard genome sequencing and annotation.</title>
        <authorList>
            <consortium name="The Broad Institute Genomics Platform"/>
            <consortium name="The Broad Institute Genome Sequencing Center for Infectious Disease"/>
            <person name="Wu L."/>
            <person name="Ma J."/>
        </authorList>
    </citation>
    <scope>NUCLEOTIDE SEQUENCE [LARGE SCALE GENOMIC DNA]</scope>
    <source>
        <strain evidence="2">JCM 18542</strain>
    </source>
</reference>